<dbReference type="InterPro" id="IPR005545">
    <property type="entry name" value="YCII"/>
</dbReference>
<feature type="domain" description="YCII-related" evidence="2">
    <location>
        <begin position="1"/>
        <end position="112"/>
    </location>
</feature>
<dbReference type="EMBL" id="JAXCLX010000002">
    <property type="protein sequence ID" value="MDY0872706.1"/>
    <property type="molecule type" value="Genomic_DNA"/>
</dbReference>
<dbReference type="Proteomes" id="UP001271769">
    <property type="component" value="Unassembled WGS sequence"/>
</dbReference>
<evidence type="ECO:0000313" key="3">
    <source>
        <dbReference type="EMBL" id="MDY0872706.1"/>
    </source>
</evidence>
<comment type="similarity">
    <text evidence="1">Belongs to the YciI family.</text>
</comment>
<evidence type="ECO:0000259" key="2">
    <source>
        <dbReference type="Pfam" id="PF03795"/>
    </source>
</evidence>
<dbReference type="InterPro" id="IPR011008">
    <property type="entry name" value="Dimeric_a/b-barrel"/>
</dbReference>
<sequence>MKYMLMVCENEQNFGDRNDLPAMEGLLQRHMAFQNEIKAVHVGGAGLKGVSTATTVRTSGGKQVVHDGPFAETKEQLGGFYLIDVPDLDAAIEIARKVPLMKDGAIEIRPLMTVDAKATA</sequence>
<dbReference type="PANTHER" id="PTHR35174:SF3">
    <property type="entry name" value="BLL7171 PROTEIN"/>
    <property type="match status" value="1"/>
</dbReference>
<dbReference type="SUPFAM" id="SSF54909">
    <property type="entry name" value="Dimeric alpha+beta barrel"/>
    <property type="match status" value="1"/>
</dbReference>
<accession>A0ABU5DZE9</accession>
<dbReference type="PANTHER" id="PTHR35174">
    <property type="entry name" value="BLL7171 PROTEIN-RELATED"/>
    <property type="match status" value="1"/>
</dbReference>
<reference evidence="3 4" key="1">
    <citation type="journal article" date="2013" name="Antonie Van Leeuwenhoek">
        <title>Dongia rigui sp. nov., isolated from freshwater of a large wetland in Korea.</title>
        <authorList>
            <person name="Baik K.S."/>
            <person name="Hwang Y.M."/>
            <person name="Choi J.S."/>
            <person name="Kwon J."/>
            <person name="Seong C.N."/>
        </authorList>
    </citation>
    <scope>NUCLEOTIDE SEQUENCE [LARGE SCALE GENOMIC DNA]</scope>
    <source>
        <strain evidence="3 4">04SU4-P</strain>
    </source>
</reference>
<dbReference type="RefSeq" id="WP_320501180.1">
    <property type="nucleotide sequence ID" value="NZ_JAXCLX010000002.1"/>
</dbReference>
<protein>
    <submittedName>
        <fullName evidence="3">YciI family protein</fullName>
    </submittedName>
</protein>
<organism evidence="3 4">
    <name type="scientific">Dongia rigui</name>
    <dbReference type="NCBI Taxonomy" id="940149"/>
    <lineage>
        <taxon>Bacteria</taxon>
        <taxon>Pseudomonadati</taxon>
        <taxon>Pseudomonadota</taxon>
        <taxon>Alphaproteobacteria</taxon>
        <taxon>Rhodospirillales</taxon>
        <taxon>Dongiaceae</taxon>
        <taxon>Dongia</taxon>
    </lineage>
</organism>
<dbReference type="Pfam" id="PF03795">
    <property type="entry name" value="YCII"/>
    <property type="match status" value="1"/>
</dbReference>
<evidence type="ECO:0000256" key="1">
    <source>
        <dbReference type="ARBA" id="ARBA00007689"/>
    </source>
</evidence>
<name>A0ABU5DZE9_9PROT</name>
<gene>
    <name evidence="3" type="ORF">SMD31_12255</name>
</gene>
<comment type="caution">
    <text evidence="3">The sequence shown here is derived from an EMBL/GenBank/DDBJ whole genome shotgun (WGS) entry which is preliminary data.</text>
</comment>
<keyword evidence="4" id="KW-1185">Reference proteome</keyword>
<dbReference type="Gene3D" id="3.30.70.1060">
    <property type="entry name" value="Dimeric alpha+beta barrel"/>
    <property type="match status" value="1"/>
</dbReference>
<evidence type="ECO:0000313" key="4">
    <source>
        <dbReference type="Proteomes" id="UP001271769"/>
    </source>
</evidence>
<proteinExistence type="inferred from homology"/>